<accession>A0ABZ2B914</accession>
<feature type="chain" id="PRO_5046606497" evidence="1">
    <location>
        <begin position="28"/>
        <end position="217"/>
    </location>
</feature>
<reference evidence="2" key="1">
    <citation type="submission" date="2023-08" db="EMBL/GenBank/DDBJ databases">
        <title>Complete genome sequence of Sinorhizobium chiapanecum ITTG S70 isolated from Acaciella angustissima nodules in Chiapas-Mexico.</title>
        <authorList>
            <person name="Rincon-Rosales R."/>
            <person name="Rogel M.A."/>
            <person name="Rincon-Medina C.I."/>
            <person name="Guerrero G."/>
            <person name="Manzano-Gomez L.A."/>
            <person name="Lopez-Lopez A."/>
            <person name="Rincon Molina F.A."/>
            <person name="Martinez-Romero E."/>
        </authorList>
    </citation>
    <scope>NUCLEOTIDE SEQUENCE</scope>
    <source>
        <strain evidence="2">ITTG S70</strain>
    </source>
</reference>
<keyword evidence="1" id="KW-0732">Signal</keyword>
<organism evidence="2 3">
    <name type="scientific">Sinorhizobium chiapasense</name>
    <dbReference type="NCBI Taxonomy" id="501572"/>
    <lineage>
        <taxon>Bacteria</taxon>
        <taxon>Pseudomonadati</taxon>
        <taxon>Pseudomonadota</taxon>
        <taxon>Alphaproteobacteria</taxon>
        <taxon>Hyphomicrobiales</taxon>
        <taxon>Rhizobiaceae</taxon>
        <taxon>Sinorhizobium/Ensifer group</taxon>
        <taxon>Sinorhizobium</taxon>
    </lineage>
</organism>
<evidence type="ECO:0000313" key="3">
    <source>
        <dbReference type="Proteomes" id="UP001432360"/>
    </source>
</evidence>
<keyword evidence="3" id="KW-1185">Reference proteome</keyword>
<name>A0ABZ2B914_9HYPH</name>
<protein>
    <submittedName>
        <fullName evidence="2">Uncharacterized protein</fullName>
    </submittedName>
</protein>
<sequence>MNLLRVVGATKVLVLACALAMPVGAPAAAANGASFGDVQTRTRHVRLKHGFGHHGFRKLHRGHRFFAGHRRHRSVMSGIDDFPAFTSQGLPDVQTRTRHVRLKHHFRRFAGRDWRRDHGVVVIGGGYGFGPYNGIGSYGGDDFPSVTPGIGTYAGGISAFRQEGNGIYFSQYGDYNYFTEGAVDPAPPLKRAKIIVVSPQPNDRVCSWEHGVCVIRP</sequence>
<feature type="signal peptide" evidence="1">
    <location>
        <begin position="1"/>
        <end position="27"/>
    </location>
</feature>
<proteinExistence type="predicted"/>
<dbReference type="RefSeq" id="WP_331372482.1">
    <property type="nucleotide sequence ID" value="NZ_CP133148.1"/>
</dbReference>
<gene>
    <name evidence="2" type="ORF">RB548_17410</name>
</gene>
<evidence type="ECO:0000313" key="2">
    <source>
        <dbReference type="EMBL" id="WVT03248.1"/>
    </source>
</evidence>
<dbReference type="EMBL" id="CP133148">
    <property type="protein sequence ID" value="WVT03248.1"/>
    <property type="molecule type" value="Genomic_DNA"/>
</dbReference>
<evidence type="ECO:0000256" key="1">
    <source>
        <dbReference type="SAM" id="SignalP"/>
    </source>
</evidence>
<dbReference type="Proteomes" id="UP001432360">
    <property type="component" value="Chromosome"/>
</dbReference>